<proteinExistence type="predicted"/>
<dbReference type="RefSeq" id="WP_133943865.1">
    <property type="nucleotide sequence ID" value="NZ_SOEO01000001.1"/>
</dbReference>
<dbReference type="Proteomes" id="UP000295313">
    <property type="component" value="Unassembled WGS sequence"/>
</dbReference>
<protein>
    <recommendedName>
        <fullName evidence="3">Transposase</fullName>
    </recommendedName>
</protein>
<keyword evidence="2" id="KW-1185">Reference proteome</keyword>
<reference evidence="1 2" key="1">
    <citation type="submission" date="2019-03" db="EMBL/GenBank/DDBJ databases">
        <title>Genomic Encyclopedia of Type Strains, Phase III (KMG-III): the genomes of soil and plant-associated and newly described type strains.</title>
        <authorList>
            <person name="Whitman W."/>
        </authorList>
    </citation>
    <scope>NUCLEOTIDE SEQUENCE [LARGE SCALE GENOMIC DNA]</scope>
    <source>
        <strain evidence="1 2">CGMCC 1.12802</strain>
    </source>
</reference>
<name>A0A4R8IAU2_9FLAO</name>
<organism evidence="1 2">
    <name type="scientific">Epilithonimonas xixisoli</name>
    <dbReference type="NCBI Taxonomy" id="1476462"/>
    <lineage>
        <taxon>Bacteria</taxon>
        <taxon>Pseudomonadati</taxon>
        <taxon>Bacteroidota</taxon>
        <taxon>Flavobacteriia</taxon>
        <taxon>Flavobacteriales</taxon>
        <taxon>Weeksellaceae</taxon>
        <taxon>Chryseobacterium group</taxon>
        <taxon>Epilithonimonas</taxon>
    </lineage>
</organism>
<gene>
    <name evidence="1" type="ORF">B0I22_1440</name>
</gene>
<comment type="caution">
    <text evidence="1">The sequence shown here is derived from an EMBL/GenBank/DDBJ whole genome shotgun (WGS) entry which is preliminary data.</text>
</comment>
<accession>A0A4R8IAU2</accession>
<evidence type="ECO:0000313" key="2">
    <source>
        <dbReference type="Proteomes" id="UP000295313"/>
    </source>
</evidence>
<sequence>MDEKIQHVVPDYKRIYTDIINRKNPRIRENCRSLLEKTELTVLDILELNRRIFGTSSKENEMSNQKFRSYKESDILHILEYQKTHQLNNIQVANHFKTSRNTIAKWRKIFTNEFAVIKN</sequence>
<evidence type="ECO:0008006" key="3">
    <source>
        <dbReference type="Google" id="ProtNLM"/>
    </source>
</evidence>
<dbReference type="AlphaFoldDB" id="A0A4R8IAU2"/>
<evidence type="ECO:0000313" key="1">
    <source>
        <dbReference type="EMBL" id="TDX87252.1"/>
    </source>
</evidence>
<dbReference type="OrthoDB" id="1260127at2"/>
<dbReference type="EMBL" id="SOEO01000001">
    <property type="protein sequence ID" value="TDX87252.1"/>
    <property type="molecule type" value="Genomic_DNA"/>
</dbReference>